<organism evidence="1">
    <name type="scientific">hydrothermal vent metagenome</name>
    <dbReference type="NCBI Taxonomy" id="652676"/>
    <lineage>
        <taxon>unclassified sequences</taxon>
        <taxon>metagenomes</taxon>
        <taxon>ecological metagenomes</taxon>
    </lineage>
</organism>
<dbReference type="Gene3D" id="3.90.1140.10">
    <property type="entry name" value="Cyclic phosphodiesterase"/>
    <property type="match status" value="1"/>
</dbReference>
<protein>
    <recommendedName>
        <fullName evidence="2">2'-5' RNA ligase family protein</fullName>
    </recommendedName>
</protein>
<accession>A0A3B0ULA9</accession>
<proteinExistence type="predicted"/>
<dbReference type="AlphaFoldDB" id="A0A3B0ULA9"/>
<dbReference type="PANTHER" id="PTHR40037">
    <property type="entry name" value="PHOSPHOESTERASE YJCG-RELATED"/>
    <property type="match status" value="1"/>
</dbReference>
<evidence type="ECO:0008006" key="2">
    <source>
        <dbReference type="Google" id="ProtNLM"/>
    </source>
</evidence>
<dbReference type="PANTHER" id="PTHR40037:SF1">
    <property type="entry name" value="PHOSPHOESTERASE SAOUHSC_00951-RELATED"/>
    <property type="match status" value="1"/>
</dbReference>
<dbReference type="SUPFAM" id="SSF55144">
    <property type="entry name" value="LigT-like"/>
    <property type="match status" value="1"/>
</dbReference>
<sequence length="178" mass="20312">MHGIVSILNEPHHEKVLLLWRQMKQQFGVGRPEATAVPHLSYYMTPTYDLVAVKQILQETAVSIRPFTVKTEGIGIFPSEKPVIYIPVTRNPALTALHQHLWRQLANAAQDALDYYTPANWFPHITLGHGDITTENLGDIVTWLNSQPLAWNLEIDNLDMLHDDGSRHIPFHQVKLQK</sequence>
<evidence type="ECO:0000313" key="1">
    <source>
        <dbReference type="EMBL" id="VAW31845.1"/>
    </source>
</evidence>
<dbReference type="EMBL" id="UOEU01000297">
    <property type="protein sequence ID" value="VAW31845.1"/>
    <property type="molecule type" value="Genomic_DNA"/>
</dbReference>
<reference evidence="1" key="1">
    <citation type="submission" date="2018-06" db="EMBL/GenBank/DDBJ databases">
        <authorList>
            <person name="Zhirakovskaya E."/>
        </authorList>
    </citation>
    <scope>NUCLEOTIDE SEQUENCE</scope>
</reference>
<dbReference type="InterPro" id="IPR009097">
    <property type="entry name" value="Cyclic_Pdiesterase"/>
</dbReference>
<dbReference type="InterPro" id="IPR050580">
    <property type="entry name" value="2H_phosphoesterase_YjcG-like"/>
</dbReference>
<gene>
    <name evidence="1" type="ORF">MNBD_CHLOROFLEXI01-4207</name>
</gene>
<name>A0A3B0ULA9_9ZZZZ</name>
<dbReference type="Pfam" id="PF13563">
    <property type="entry name" value="2_5_RNA_ligase2"/>
    <property type="match status" value="1"/>
</dbReference>